<dbReference type="EMBL" id="HF548310">
    <property type="protein sequence ID" value="CCO21529.1"/>
    <property type="molecule type" value="Genomic_DNA"/>
</dbReference>
<dbReference type="SUPFAM" id="SSF53850">
    <property type="entry name" value="Periplasmic binding protein-like II"/>
    <property type="match status" value="1"/>
</dbReference>
<protein>
    <recommendedName>
        <fullName evidence="2">Extracellular solute-binding protein</fullName>
    </recommendedName>
</protein>
<proteinExistence type="predicted"/>
<name>S0DEU6_9ZZZZ</name>
<reference evidence="1" key="1">
    <citation type="submission" date="2012-10" db="EMBL/GenBank/DDBJ databases">
        <authorList>
            <person name="Sandrine L."/>
        </authorList>
    </citation>
    <scope>NUCLEOTIDE SEQUENCE</scope>
</reference>
<organism evidence="1">
    <name type="scientific">termite gut metagenome</name>
    <dbReference type="NCBI Taxonomy" id="433724"/>
    <lineage>
        <taxon>unclassified sequences</taxon>
        <taxon>metagenomes</taxon>
        <taxon>organismal metagenomes</taxon>
    </lineage>
</organism>
<evidence type="ECO:0008006" key="2">
    <source>
        <dbReference type="Google" id="ProtNLM"/>
    </source>
</evidence>
<evidence type="ECO:0000313" key="1">
    <source>
        <dbReference type="EMBL" id="CCO21529.1"/>
    </source>
</evidence>
<dbReference type="Gene3D" id="3.40.190.10">
    <property type="entry name" value="Periplasmic binding protein-like II"/>
    <property type="match status" value="2"/>
</dbReference>
<feature type="non-terminal residue" evidence="1">
    <location>
        <position position="1"/>
    </location>
</feature>
<gene>
    <name evidence="1" type="ORF">BN138_717</name>
</gene>
<accession>S0DEU6</accession>
<dbReference type="AlphaFoldDB" id="S0DEU6"/>
<reference evidence="1" key="2">
    <citation type="journal article" date="2013" name="Biotechnol. Biofuels">
        <title>Mining for hemicellulases in the fungus-growing termite Pseudacanthotermes militaris using functional metagenomics.</title>
        <authorList>
            <person name="Bastien G."/>
            <person name="Arnal G."/>
            <person name="Bozonnet S."/>
            <person name="Laguerre S."/>
            <person name="Ferreira F."/>
            <person name="Faure R."/>
            <person name="Henrissat B."/>
            <person name="Lefevre F."/>
            <person name="Robe P."/>
            <person name="Bouchez O."/>
            <person name="Noirot C."/>
            <person name="Dumon C."/>
            <person name="O'Donohue M."/>
        </authorList>
    </citation>
    <scope>NUCLEOTIDE SEQUENCE</scope>
</reference>
<sequence length="154" mass="16798">RSTSCRTFPARSTGSTVRARAAQAEGGAGSENDWLGQPDRNIAIAERCENKEAALTFLKYMTSVEVEQNMANGGNLVPIKSELMDLSGVSELQGQLMELHNDMTGLYLFYDVVLGPVTGNEYNNTVASIMAGANAEESFANFQQFFDENQEEAE</sequence>